<accession>A0AAD5UK40</accession>
<gene>
    <name evidence="1" type="ORF">HK103_001247</name>
</gene>
<name>A0AAD5UK40_9FUNG</name>
<protein>
    <submittedName>
        <fullName evidence="1">Uncharacterized protein</fullName>
    </submittedName>
</protein>
<dbReference type="AlphaFoldDB" id="A0AAD5UK40"/>
<keyword evidence="2" id="KW-1185">Reference proteome</keyword>
<dbReference type="EMBL" id="JADGKB010000013">
    <property type="protein sequence ID" value="KAJ3260171.1"/>
    <property type="molecule type" value="Genomic_DNA"/>
</dbReference>
<dbReference type="Proteomes" id="UP001210925">
    <property type="component" value="Unassembled WGS sequence"/>
</dbReference>
<organism evidence="1 2">
    <name type="scientific">Boothiomyces macroporosus</name>
    <dbReference type="NCBI Taxonomy" id="261099"/>
    <lineage>
        <taxon>Eukaryota</taxon>
        <taxon>Fungi</taxon>
        <taxon>Fungi incertae sedis</taxon>
        <taxon>Chytridiomycota</taxon>
        <taxon>Chytridiomycota incertae sedis</taxon>
        <taxon>Chytridiomycetes</taxon>
        <taxon>Rhizophydiales</taxon>
        <taxon>Terramycetaceae</taxon>
        <taxon>Boothiomyces</taxon>
    </lineage>
</organism>
<proteinExistence type="predicted"/>
<sequence length="124" mass="14791">MDNELYHSQEKAENTFNLSVKIFTEILDTIIVQSENAHVFFAKPQENSMNVYVYIENEILQYTVSVQSFVNGRFEKRPLKANGDWKLYYNIEKVPLDTQVYNRQRDLHDWLKEGGWKKQKNKNV</sequence>
<reference evidence="1" key="1">
    <citation type="submission" date="2020-05" db="EMBL/GenBank/DDBJ databases">
        <title>Phylogenomic resolution of chytrid fungi.</title>
        <authorList>
            <person name="Stajich J.E."/>
            <person name="Amses K."/>
            <person name="Simmons R."/>
            <person name="Seto K."/>
            <person name="Myers J."/>
            <person name="Bonds A."/>
            <person name="Quandt C.A."/>
            <person name="Barry K."/>
            <person name="Liu P."/>
            <person name="Grigoriev I."/>
            <person name="Longcore J.E."/>
            <person name="James T.Y."/>
        </authorList>
    </citation>
    <scope>NUCLEOTIDE SEQUENCE</scope>
    <source>
        <strain evidence="1">PLAUS21</strain>
    </source>
</reference>
<evidence type="ECO:0000313" key="1">
    <source>
        <dbReference type="EMBL" id="KAJ3260171.1"/>
    </source>
</evidence>
<comment type="caution">
    <text evidence="1">The sequence shown here is derived from an EMBL/GenBank/DDBJ whole genome shotgun (WGS) entry which is preliminary data.</text>
</comment>
<evidence type="ECO:0000313" key="2">
    <source>
        <dbReference type="Proteomes" id="UP001210925"/>
    </source>
</evidence>